<dbReference type="Proteomes" id="UP001549146">
    <property type="component" value="Unassembled WGS sequence"/>
</dbReference>
<proteinExistence type="predicted"/>
<sequence>MKPKLKKGLILFLAFLFLIIRLFGGIYKDDEFQGKIFFIKHKPSWKWSFYSPRAMSDMTLEEMSEKKKKEQIQFDEFIPKRIWEFPANASFQKIIISKPSNEKIPIMDEVGNSTDSSIETSEENFCSELHGEMMTGEECFYPNKTIDEVYDKLLHKKDLNDVEFLRQKVPAKNQRDEINENGLISIDYQRKENNYFIEMFYHGGVTTIELNQLEKGVRTRIILSAD</sequence>
<protein>
    <submittedName>
        <fullName evidence="1">Uncharacterized protein</fullName>
    </submittedName>
</protein>
<comment type="caution">
    <text evidence="1">The sequence shown here is derived from an EMBL/GenBank/DDBJ whole genome shotgun (WGS) entry which is preliminary data.</text>
</comment>
<name>A0ABV2LPL8_9FLAO</name>
<reference evidence="1 2" key="1">
    <citation type="submission" date="2024-06" db="EMBL/GenBank/DDBJ databases">
        <title>Genomic Encyclopedia of Type Strains, Phase IV (KMG-IV): sequencing the most valuable type-strain genomes for metagenomic binning, comparative biology and taxonomic classification.</title>
        <authorList>
            <person name="Goeker M."/>
        </authorList>
    </citation>
    <scope>NUCLEOTIDE SEQUENCE [LARGE SCALE GENOMIC DNA]</scope>
    <source>
        <strain evidence="1 2">DSM 29388</strain>
    </source>
</reference>
<evidence type="ECO:0000313" key="1">
    <source>
        <dbReference type="EMBL" id="MET3730504.1"/>
    </source>
</evidence>
<accession>A0ABV2LPL8</accession>
<organism evidence="1 2">
    <name type="scientific">Moheibacter stercoris</name>
    <dbReference type="NCBI Taxonomy" id="1628251"/>
    <lineage>
        <taxon>Bacteria</taxon>
        <taxon>Pseudomonadati</taxon>
        <taxon>Bacteroidota</taxon>
        <taxon>Flavobacteriia</taxon>
        <taxon>Flavobacteriales</taxon>
        <taxon>Weeksellaceae</taxon>
        <taxon>Moheibacter</taxon>
    </lineage>
</organism>
<dbReference type="RefSeq" id="WP_354505468.1">
    <property type="nucleotide sequence ID" value="NZ_JBEPMO010000001.1"/>
</dbReference>
<keyword evidence="2" id="KW-1185">Reference proteome</keyword>
<evidence type="ECO:0000313" key="2">
    <source>
        <dbReference type="Proteomes" id="UP001549146"/>
    </source>
</evidence>
<dbReference type="EMBL" id="JBEPMO010000001">
    <property type="protein sequence ID" value="MET3730504.1"/>
    <property type="molecule type" value="Genomic_DNA"/>
</dbReference>
<gene>
    <name evidence="1" type="ORF">ABID46_000056</name>
</gene>